<accession>A0A1E7F5Q7</accession>
<organism evidence="2 3">
    <name type="scientific">Fragilariopsis cylindrus CCMP1102</name>
    <dbReference type="NCBI Taxonomy" id="635003"/>
    <lineage>
        <taxon>Eukaryota</taxon>
        <taxon>Sar</taxon>
        <taxon>Stramenopiles</taxon>
        <taxon>Ochrophyta</taxon>
        <taxon>Bacillariophyta</taxon>
        <taxon>Bacillariophyceae</taxon>
        <taxon>Bacillariophycidae</taxon>
        <taxon>Bacillariales</taxon>
        <taxon>Bacillariaceae</taxon>
        <taxon>Fragilariopsis</taxon>
    </lineage>
</organism>
<proteinExistence type="predicted"/>
<feature type="compositionally biased region" description="Polar residues" evidence="1">
    <location>
        <begin position="34"/>
        <end position="45"/>
    </location>
</feature>
<name>A0A1E7F5Q7_9STRA</name>
<reference evidence="2 3" key="1">
    <citation type="submission" date="2016-09" db="EMBL/GenBank/DDBJ databases">
        <title>Extensive genetic diversity and differential bi-allelic expression allows diatom success in the polar Southern Ocean.</title>
        <authorList>
            <consortium name="DOE Joint Genome Institute"/>
            <person name="Mock T."/>
            <person name="Otillar R.P."/>
            <person name="Strauss J."/>
            <person name="Dupont C."/>
            <person name="Frickenhaus S."/>
            <person name="Maumus F."/>
            <person name="Mcmullan M."/>
            <person name="Sanges R."/>
            <person name="Schmutz J."/>
            <person name="Toseland A."/>
            <person name="Valas R."/>
            <person name="Veluchamy A."/>
            <person name="Ward B.J."/>
            <person name="Allen A."/>
            <person name="Barry K."/>
            <person name="Falciatore A."/>
            <person name="Ferrante M."/>
            <person name="Fortunato A.E."/>
            <person name="Gloeckner G."/>
            <person name="Gruber A."/>
            <person name="Hipkin R."/>
            <person name="Janech M."/>
            <person name="Kroth P."/>
            <person name="Leese F."/>
            <person name="Lindquist E."/>
            <person name="Lyon B.R."/>
            <person name="Martin J."/>
            <person name="Mayer C."/>
            <person name="Parker M."/>
            <person name="Quesneville H."/>
            <person name="Raymond J."/>
            <person name="Uhlig C."/>
            <person name="Valentin K.U."/>
            <person name="Worden A.Z."/>
            <person name="Armbrust E.V."/>
            <person name="Bowler C."/>
            <person name="Green B."/>
            <person name="Moulton V."/>
            <person name="Van Oosterhout C."/>
            <person name="Grigoriev I."/>
        </authorList>
    </citation>
    <scope>NUCLEOTIDE SEQUENCE [LARGE SCALE GENOMIC DNA]</scope>
    <source>
        <strain evidence="2 3">CCMP1102</strain>
    </source>
</reference>
<keyword evidence="3" id="KW-1185">Reference proteome</keyword>
<evidence type="ECO:0000313" key="2">
    <source>
        <dbReference type="EMBL" id="OEU13335.1"/>
    </source>
</evidence>
<feature type="region of interest" description="Disordered" evidence="1">
    <location>
        <begin position="26"/>
        <end position="55"/>
    </location>
</feature>
<dbReference type="Proteomes" id="UP000095751">
    <property type="component" value="Unassembled WGS sequence"/>
</dbReference>
<gene>
    <name evidence="2" type="ORF">FRACYDRAFT_269774</name>
</gene>
<dbReference type="KEGG" id="fcy:FRACYDRAFT_269774"/>
<dbReference type="OrthoDB" id="10064100at2759"/>
<sequence length="68" mass="7464">MTGSILFHKELVPNYGLMSNVQDAISRKEKVAPSPSTKQSLSNSDALKKPPPTVETYNVDSIFKEALN</sequence>
<dbReference type="AlphaFoldDB" id="A0A1E7F5Q7"/>
<evidence type="ECO:0000313" key="3">
    <source>
        <dbReference type="Proteomes" id="UP000095751"/>
    </source>
</evidence>
<evidence type="ECO:0000256" key="1">
    <source>
        <dbReference type="SAM" id="MobiDB-lite"/>
    </source>
</evidence>
<protein>
    <submittedName>
        <fullName evidence="2">Uncharacterized protein</fullName>
    </submittedName>
</protein>
<dbReference type="InParanoid" id="A0A1E7F5Q7"/>
<dbReference type="EMBL" id="KV784361">
    <property type="protein sequence ID" value="OEU13335.1"/>
    <property type="molecule type" value="Genomic_DNA"/>
</dbReference>